<dbReference type="SUPFAM" id="SSF56925">
    <property type="entry name" value="OMPA-like"/>
    <property type="match status" value="1"/>
</dbReference>
<dbReference type="AlphaFoldDB" id="A0A7X0MJI4"/>
<comment type="caution">
    <text evidence="2">The sequence shown here is derived from an EMBL/GenBank/DDBJ whole genome shotgun (WGS) entry which is preliminary data.</text>
</comment>
<dbReference type="Proteomes" id="UP000521017">
    <property type="component" value="Unassembled WGS sequence"/>
</dbReference>
<dbReference type="InterPro" id="IPR011250">
    <property type="entry name" value="OMP/PagP_B-barrel"/>
</dbReference>
<dbReference type="RefSeq" id="WP_184626392.1">
    <property type="nucleotide sequence ID" value="NZ_JACHCC010000008.1"/>
</dbReference>
<organism evidence="2 3">
    <name type="scientific">Pedobacter cryoconitis</name>
    <dbReference type="NCBI Taxonomy" id="188932"/>
    <lineage>
        <taxon>Bacteria</taxon>
        <taxon>Pseudomonadati</taxon>
        <taxon>Bacteroidota</taxon>
        <taxon>Sphingobacteriia</taxon>
        <taxon>Sphingobacteriales</taxon>
        <taxon>Sphingobacteriaceae</taxon>
        <taxon>Pedobacter</taxon>
    </lineage>
</organism>
<evidence type="ECO:0000313" key="3">
    <source>
        <dbReference type="Proteomes" id="UP000521017"/>
    </source>
</evidence>
<evidence type="ECO:0000313" key="2">
    <source>
        <dbReference type="EMBL" id="MBB6501031.1"/>
    </source>
</evidence>
<accession>A0A7X0MJI4</accession>
<sequence length="239" mass="26745">MAIAQGIQKKEHTNKFTDSLKNRIEVGINGGLSLNQFTKGQPQTSSNTGYTAGLLINYRLPKNLSLQLEINALQQGGRMIRFKDDTRIGLPESFNSKNVKNSSYLLNSIEVPLLINYTFKIKPTWKPSVYLGGSYAYTYNVSEKYQKTGDLLPGEDIIATVSGSQNATNLFNTSRFNLIVGANAKLPLIYKFMLLIDFRYLKGLTPARENYSYIEKTGFGSDIKTNSFLTRIGITMPLK</sequence>
<dbReference type="Gene3D" id="2.40.160.20">
    <property type="match status" value="1"/>
</dbReference>
<proteinExistence type="predicted"/>
<dbReference type="InterPro" id="IPR025665">
    <property type="entry name" value="Beta-barrel_OMP_2"/>
</dbReference>
<reference evidence="2 3" key="1">
    <citation type="submission" date="2020-08" db="EMBL/GenBank/DDBJ databases">
        <title>Genomic Encyclopedia of Type Strains, Phase IV (KMG-V): Genome sequencing to study the core and pangenomes of soil and plant-associated prokaryotes.</title>
        <authorList>
            <person name="Whitman W."/>
        </authorList>
    </citation>
    <scope>NUCLEOTIDE SEQUENCE [LARGE SCALE GENOMIC DNA]</scope>
    <source>
        <strain evidence="2 3">M2T3</strain>
    </source>
</reference>
<gene>
    <name evidence="2" type="ORF">HDF25_003194</name>
</gene>
<evidence type="ECO:0000259" key="1">
    <source>
        <dbReference type="Pfam" id="PF13568"/>
    </source>
</evidence>
<name>A0A7X0MJI4_9SPHI</name>
<protein>
    <recommendedName>
        <fullName evidence="1">Outer membrane protein beta-barrel domain-containing protein</fullName>
    </recommendedName>
</protein>
<feature type="domain" description="Outer membrane protein beta-barrel" evidence="1">
    <location>
        <begin position="17"/>
        <end position="206"/>
    </location>
</feature>
<dbReference type="EMBL" id="JACHCC010000008">
    <property type="protein sequence ID" value="MBB6501031.1"/>
    <property type="molecule type" value="Genomic_DNA"/>
</dbReference>
<dbReference type="Pfam" id="PF13568">
    <property type="entry name" value="OMP_b-brl_2"/>
    <property type="match status" value="1"/>
</dbReference>